<feature type="binding site" evidence="9">
    <location>
        <position position="33"/>
    </location>
    <ligand>
        <name>ATP</name>
        <dbReference type="ChEBI" id="CHEBI:30616"/>
    </ligand>
</feature>
<feature type="binding site" evidence="9">
    <location>
        <position position="167"/>
    </location>
    <ligand>
        <name>ATP</name>
        <dbReference type="ChEBI" id="CHEBI:30616"/>
    </ligand>
</feature>
<evidence type="ECO:0000313" key="14">
    <source>
        <dbReference type="Proteomes" id="UP000253792"/>
    </source>
</evidence>
<feature type="binding site" evidence="9">
    <location>
        <position position="88"/>
    </location>
    <ligand>
        <name>ATP</name>
        <dbReference type="ChEBI" id="CHEBI:30616"/>
    </ligand>
</feature>
<dbReference type="SMART" id="SM00387">
    <property type="entry name" value="HATPase_c"/>
    <property type="match status" value="1"/>
</dbReference>
<dbReference type="NCBIfam" id="NF003555">
    <property type="entry name" value="PRK05218.1"/>
    <property type="match status" value="1"/>
</dbReference>
<evidence type="ECO:0000256" key="10">
    <source>
        <dbReference type="SAM" id="Coils"/>
    </source>
</evidence>
<protein>
    <recommendedName>
        <fullName evidence="8">Chaperone protein HtpG</fullName>
    </recommendedName>
    <alternativeName>
        <fullName evidence="8">Heat shock protein HtpG</fullName>
    </alternativeName>
    <alternativeName>
        <fullName evidence="8">High temperature protein G</fullName>
    </alternativeName>
</protein>
<name>A0A369LAN5_9ACTN</name>
<comment type="subcellular location">
    <subcellularLocation>
        <location evidence="1 8">Cytoplasm</location>
    </subcellularLocation>
</comment>
<dbReference type="SUPFAM" id="SSF110942">
    <property type="entry name" value="HSP90 C-terminal domain"/>
    <property type="match status" value="1"/>
</dbReference>
<dbReference type="RefSeq" id="WP_042432394.1">
    <property type="nucleotide sequence ID" value="NZ_CABKQR010000002.1"/>
</dbReference>
<dbReference type="Pfam" id="PF13589">
    <property type="entry name" value="HATPase_c_3"/>
    <property type="match status" value="1"/>
</dbReference>
<evidence type="ECO:0000256" key="6">
    <source>
        <dbReference type="ARBA" id="ARBA00023016"/>
    </source>
</evidence>
<dbReference type="Pfam" id="PF00183">
    <property type="entry name" value="HSP90"/>
    <property type="match status" value="1"/>
</dbReference>
<keyword evidence="3 8" id="KW-0963">Cytoplasm</keyword>
<dbReference type="GO" id="GO:0005737">
    <property type="term" value="C:cytoplasm"/>
    <property type="evidence" value="ECO:0007669"/>
    <property type="project" value="UniProtKB-SubCell"/>
</dbReference>
<dbReference type="FunFam" id="3.30.565.10:FF:000009">
    <property type="entry name" value="Molecular chaperone HtpG"/>
    <property type="match status" value="1"/>
</dbReference>
<dbReference type="SUPFAM" id="SSF55874">
    <property type="entry name" value="ATPase domain of HSP90 chaperone/DNA topoisomerase II/histidine kinase"/>
    <property type="match status" value="1"/>
</dbReference>
<dbReference type="STRING" id="1034345.GCA_000236865_00791"/>
<dbReference type="CDD" id="cd16927">
    <property type="entry name" value="HATPase_Hsp90-like"/>
    <property type="match status" value="1"/>
</dbReference>
<dbReference type="GO" id="GO:0051082">
    <property type="term" value="F:unfolded protein binding"/>
    <property type="evidence" value="ECO:0007669"/>
    <property type="project" value="UniProtKB-UniRule"/>
</dbReference>
<comment type="similarity">
    <text evidence="2 8">Belongs to the heat shock protein 90 family.</text>
</comment>
<dbReference type="InterPro" id="IPR003594">
    <property type="entry name" value="HATPase_dom"/>
</dbReference>
<dbReference type="InterPro" id="IPR020568">
    <property type="entry name" value="Ribosomal_Su5_D2-typ_SF"/>
</dbReference>
<dbReference type="InterPro" id="IPR019805">
    <property type="entry name" value="Heat_shock_protein_90_CS"/>
</dbReference>
<dbReference type="Gene3D" id="3.40.50.11260">
    <property type="match status" value="1"/>
</dbReference>
<evidence type="ECO:0000256" key="3">
    <source>
        <dbReference type="ARBA" id="ARBA00022490"/>
    </source>
</evidence>
<comment type="function">
    <text evidence="8">Molecular chaperone. Has ATPase activity.</text>
</comment>
<dbReference type="InterPro" id="IPR020575">
    <property type="entry name" value="Hsp90_N"/>
</dbReference>
<keyword evidence="10" id="KW-0175">Coiled coil</keyword>
<dbReference type="PANTHER" id="PTHR11528">
    <property type="entry name" value="HEAT SHOCK PROTEIN 90 FAMILY MEMBER"/>
    <property type="match status" value="1"/>
</dbReference>
<feature type="binding site" evidence="9">
    <location>
        <position position="348"/>
    </location>
    <ligand>
        <name>ATP</name>
        <dbReference type="ChEBI" id="CHEBI:30616"/>
    </ligand>
</feature>
<keyword evidence="6 8" id="KW-0346">Stress response</keyword>
<dbReference type="InterPro" id="IPR001404">
    <property type="entry name" value="Hsp90_fam"/>
</dbReference>
<dbReference type="Proteomes" id="UP000253792">
    <property type="component" value="Unassembled WGS sequence"/>
</dbReference>
<dbReference type="EMBL" id="PPTP01000004">
    <property type="protein sequence ID" value="RDB55779.1"/>
    <property type="molecule type" value="Genomic_DNA"/>
</dbReference>
<dbReference type="InterPro" id="IPR037196">
    <property type="entry name" value="HSP90_C"/>
</dbReference>
<dbReference type="Gene3D" id="1.20.120.790">
    <property type="entry name" value="Heat shock protein 90, C-terminal domain"/>
    <property type="match status" value="1"/>
</dbReference>
<keyword evidence="7 8" id="KW-0143">Chaperone</keyword>
<dbReference type="GO" id="GO:0016887">
    <property type="term" value="F:ATP hydrolysis activity"/>
    <property type="evidence" value="ECO:0007669"/>
    <property type="project" value="InterPro"/>
</dbReference>
<reference evidence="13 14" key="1">
    <citation type="journal article" date="2018" name="Elife">
        <title>Discovery and characterization of a prevalent human gut bacterial enzyme sufficient for the inactivation of a family of plant toxins.</title>
        <authorList>
            <person name="Koppel N."/>
            <person name="Bisanz J.E."/>
            <person name="Pandelia M.E."/>
            <person name="Turnbaugh P.J."/>
            <person name="Balskus E.P."/>
        </authorList>
    </citation>
    <scope>NUCLEOTIDE SEQUENCE [LARGE SCALE GENOMIC DNA]</scope>
    <source>
        <strain evidence="14">anaerobia AP69FAA</strain>
    </source>
</reference>
<proteinExistence type="inferred from homology"/>
<feature type="region of interest" description="Disordered" evidence="11">
    <location>
        <begin position="489"/>
        <end position="513"/>
    </location>
</feature>
<evidence type="ECO:0000256" key="11">
    <source>
        <dbReference type="SAM" id="MobiDB-lite"/>
    </source>
</evidence>
<comment type="caution">
    <text evidence="8">Lacks conserved residue(s) required for the propagation of feature annotation.</text>
</comment>
<accession>A0A369LAN5</accession>
<organism evidence="13 14">
    <name type="scientific">Senegalimassilia anaerobia</name>
    <dbReference type="NCBI Taxonomy" id="1473216"/>
    <lineage>
        <taxon>Bacteria</taxon>
        <taxon>Bacillati</taxon>
        <taxon>Actinomycetota</taxon>
        <taxon>Coriobacteriia</taxon>
        <taxon>Coriobacteriales</taxon>
        <taxon>Coriobacteriaceae</taxon>
        <taxon>Senegalimassilia</taxon>
    </lineage>
</organism>
<dbReference type="PROSITE" id="PS00298">
    <property type="entry name" value="HSP90"/>
    <property type="match status" value="1"/>
</dbReference>
<evidence type="ECO:0000256" key="4">
    <source>
        <dbReference type="ARBA" id="ARBA00022741"/>
    </source>
</evidence>
<keyword evidence="5 8" id="KW-0067">ATP-binding</keyword>
<dbReference type="GO" id="GO:0005524">
    <property type="term" value="F:ATP binding"/>
    <property type="evidence" value="ECO:0007669"/>
    <property type="project" value="UniProtKB-UniRule"/>
</dbReference>
<evidence type="ECO:0000259" key="12">
    <source>
        <dbReference type="SMART" id="SM00387"/>
    </source>
</evidence>
<evidence type="ECO:0000256" key="5">
    <source>
        <dbReference type="ARBA" id="ARBA00022840"/>
    </source>
</evidence>
<dbReference type="SUPFAM" id="SSF54211">
    <property type="entry name" value="Ribosomal protein S5 domain 2-like"/>
    <property type="match status" value="1"/>
</dbReference>
<dbReference type="PIRSF" id="PIRSF002583">
    <property type="entry name" value="Hsp90"/>
    <property type="match status" value="1"/>
</dbReference>
<dbReference type="Gene3D" id="3.30.230.80">
    <property type="match status" value="1"/>
</dbReference>
<dbReference type="HAMAP" id="MF_00505">
    <property type="entry name" value="HSP90"/>
    <property type="match status" value="1"/>
</dbReference>
<evidence type="ECO:0000256" key="9">
    <source>
        <dbReference type="PIRSR" id="PIRSR002583-1"/>
    </source>
</evidence>
<evidence type="ECO:0000256" key="1">
    <source>
        <dbReference type="ARBA" id="ARBA00004496"/>
    </source>
</evidence>
<evidence type="ECO:0000256" key="2">
    <source>
        <dbReference type="ARBA" id="ARBA00008239"/>
    </source>
</evidence>
<keyword evidence="14" id="KW-1185">Reference proteome</keyword>
<feature type="compositionally biased region" description="Basic and acidic residues" evidence="11">
    <location>
        <begin position="493"/>
        <end position="507"/>
    </location>
</feature>
<evidence type="ECO:0000256" key="8">
    <source>
        <dbReference type="HAMAP-Rule" id="MF_00505"/>
    </source>
</evidence>
<dbReference type="PRINTS" id="PR00775">
    <property type="entry name" value="HEATSHOCK90"/>
</dbReference>
<dbReference type="AlphaFoldDB" id="A0A369LAN5"/>
<feature type="region of interest" description="C" evidence="8">
    <location>
        <begin position="576"/>
        <end position="651"/>
    </location>
</feature>
<keyword evidence="4 8" id="KW-0547">Nucleotide-binding</keyword>
<comment type="subunit">
    <text evidence="8">Homodimer.</text>
</comment>
<comment type="caution">
    <text evidence="13">The sequence shown here is derived from an EMBL/GenBank/DDBJ whole genome shotgun (WGS) entry which is preliminary data.</text>
</comment>
<dbReference type="InterPro" id="IPR036890">
    <property type="entry name" value="HATPase_C_sf"/>
</dbReference>
<gene>
    <name evidence="8" type="primary">htpG</name>
    <name evidence="13" type="ORF">C1880_06130</name>
</gene>
<feature type="binding site" evidence="9">
    <location>
        <position position="75"/>
    </location>
    <ligand>
        <name>ATP</name>
        <dbReference type="ChEBI" id="CHEBI:30616"/>
    </ligand>
</feature>
<feature type="binding site" evidence="9">
    <location>
        <begin position="117"/>
        <end position="122"/>
    </location>
    <ligand>
        <name>ATP</name>
        <dbReference type="ChEBI" id="CHEBI:30616"/>
    </ligand>
</feature>
<evidence type="ECO:0000256" key="7">
    <source>
        <dbReference type="ARBA" id="ARBA00023186"/>
    </source>
</evidence>
<dbReference type="GeneID" id="82935044"/>
<feature type="coiled-coil region" evidence="10">
    <location>
        <begin position="518"/>
        <end position="545"/>
    </location>
</feature>
<feature type="binding site" evidence="9">
    <location>
        <position position="80"/>
    </location>
    <ligand>
        <name>ATP</name>
        <dbReference type="ChEBI" id="CHEBI:30616"/>
    </ligand>
</feature>
<dbReference type="OrthoDB" id="9802640at2"/>
<dbReference type="Gene3D" id="3.30.565.10">
    <property type="entry name" value="Histidine kinase-like ATPase, C-terminal domain"/>
    <property type="match status" value="1"/>
</dbReference>
<dbReference type="GO" id="GO:0140662">
    <property type="term" value="F:ATP-dependent protein folding chaperone"/>
    <property type="evidence" value="ECO:0007669"/>
    <property type="project" value="InterPro"/>
</dbReference>
<feature type="domain" description="Histidine kinase/HSP90-like ATPase" evidence="12">
    <location>
        <begin position="22"/>
        <end position="177"/>
    </location>
</feature>
<evidence type="ECO:0000313" key="13">
    <source>
        <dbReference type="EMBL" id="RDB55779.1"/>
    </source>
</evidence>
<feature type="region of interest" description="A; substrate-binding" evidence="8">
    <location>
        <begin position="1"/>
        <end position="348"/>
    </location>
</feature>
<feature type="binding site" evidence="9">
    <location>
        <position position="29"/>
    </location>
    <ligand>
        <name>ATP</name>
        <dbReference type="ChEBI" id="CHEBI:30616"/>
    </ligand>
</feature>
<sequence>MRKFKTESKKLLDLMINSIYTNREIFLRELISNASDAVDKLYFKSLTDSSIQLTKDQLGIDVAFDKDARTITVSDNGIGMTQEDLDRNLGTIAHSDSMAFKQENAEQQGDDVDIIGQFGVGFYSAFMVAKSVRVVSKAYGSDQAWAWESDGVEGYTIEEAQREGNGTDIILTLKDNTDEENFDQFLSEYGLKDLIKRYSNYVRYPVRMEVSKSRQKPKPEDAGDDYKPEYEQYTEVETINSMVPIWKRSKSDVQQEEYNEFYKQTFHDFTDPAATFSIHAEGALSYDALLFIPGRAPYDLYSKDYKKGLELYSSNVLIMEKCEDLLPDHYNFVRGVVDSQDLTLNISRETLQQNNQLHAIARKVEKKVTSELKKMLKNDRAAYEKFFEDFGRGLEYGIYTSYGMLKDELADLLLFYSAKEQKMVTLAEYLEAMPADQKSIYYAAGDSTDRLAKLPIVNTVLGKGYDVLLCTKDVDEFCFQAMMTYGPEAEQDAEGKDIEGTGPKELKNVASGDLDFASEEEKKEAEEAEKDNEALLAAMKEQLGDAVTKVAVSTRLTDAPSAVTTEGPVSLEMERLMSQMPDGMGEVKSQRVLELNAKHPVFQVLKDAQSAGDAEKVKLYTEILYDQALIVEGMPIADPVAYANAVTKLMA</sequence>